<feature type="region of interest" description="Disordered" evidence="1">
    <location>
        <begin position="1"/>
        <end position="31"/>
    </location>
</feature>
<dbReference type="Pfam" id="PF06677">
    <property type="entry name" value="Auto_anti-p27"/>
    <property type="match status" value="1"/>
</dbReference>
<gene>
    <name evidence="2" type="ORF">N0B31_12790</name>
</gene>
<sequence length="208" mass="22194">MSDFDKEAEREKLREKFAKDEQKRERTSRMSELLLKGATMTNKHHDCGSPIFRWEGEEFCPTCQGTPDGEGVAQVEGEQDAAAAEAADVEVETPAERPSEEAPSPETANGTPETADRTPARAPDTAPETAADAQAPTPEPTRTPTPTGAASTAGQGGELDEARASLTRTLTSLAQQAEATSDLSKRRDLLAAVEDAAEALEATKRADR</sequence>
<evidence type="ECO:0000313" key="3">
    <source>
        <dbReference type="Proteomes" id="UP001057580"/>
    </source>
</evidence>
<evidence type="ECO:0000256" key="1">
    <source>
        <dbReference type="SAM" id="MobiDB-lite"/>
    </source>
</evidence>
<dbReference type="Proteomes" id="UP001057580">
    <property type="component" value="Chromosome"/>
</dbReference>
<organism evidence="2 3">
    <name type="scientific">Salinirubellus salinus</name>
    <dbReference type="NCBI Taxonomy" id="1364945"/>
    <lineage>
        <taxon>Archaea</taxon>
        <taxon>Methanobacteriati</taxon>
        <taxon>Methanobacteriota</taxon>
        <taxon>Stenosarchaea group</taxon>
        <taxon>Halobacteria</taxon>
        <taxon>Halobacteriales</taxon>
        <taxon>Natronomonadaceae</taxon>
        <taxon>Salinirubellus</taxon>
    </lineage>
</organism>
<name>A0A9E7U3A2_9EURY</name>
<dbReference type="RefSeq" id="WP_260592020.1">
    <property type="nucleotide sequence ID" value="NZ_CP104003.1"/>
</dbReference>
<keyword evidence="3" id="KW-1185">Reference proteome</keyword>
<dbReference type="PANTHER" id="PTHR16537">
    <property type="entry name" value="SJOEGREN SYNDROME/SCLERODERMA AUTOANTIGEN 1"/>
    <property type="match status" value="1"/>
</dbReference>
<feature type="compositionally biased region" description="Low complexity" evidence="1">
    <location>
        <begin position="144"/>
        <end position="153"/>
    </location>
</feature>
<dbReference type="PANTHER" id="PTHR16537:SF1">
    <property type="entry name" value="PROTEIN ZNRD2"/>
    <property type="match status" value="1"/>
</dbReference>
<dbReference type="EMBL" id="CP104003">
    <property type="protein sequence ID" value="UWM53025.1"/>
    <property type="molecule type" value="Genomic_DNA"/>
</dbReference>
<evidence type="ECO:0000313" key="2">
    <source>
        <dbReference type="EMBL" id="UWM53025.1"/>
    </source>
</evidence>
<dbReference type="InterPro" id="IPR009563">
    <property type="entry name" value="SSSCA1"/>
</dbReference>
<feature type="compositionally biased region" description="Basic and acidic residues" evidence="1">
    <location>
        <begin position="1"/>
        <end position="29"/>
    </location>
</feature>
<dbReference type="KEGG" id="ssai:N0B31_12790"/>
<dbReference type="AlphaFoldDB" id="A0A9E7U3A2"/>
<proteinExistence type="predicted"/>
<protein>
    <submittedName>
        <fullName evidence="2">Uncharacterized protein</fullName>
    </submittedName>
</protein>
<feature type="compositionally biased region" description="Low complexity" evidence="1">
    <location>
        <begin position="72"/>
        <end position="86"/>
    </location>
</feature>
<dbReference type="InterPro" id="IPR051888">
    <property type="entry name" value="UPF0148_domain"/>
</dbReference>
<reference evidence="2" key="1">
    <citation type="submission" date="2022-09" db="EMBL/GenBank/DDBJ databases">
        <title>Diverse halophilic archaea isolated from saline environments.</title>
        <authorList>
            <person name="Cui H.-L."/>
        </authorList>
    </citation>
    <scope>NUCLEOTIDE SEQUENCE</scope>
    <source>
        <strain evidence="2">ZS-35-S2</strain>
    </source>
</reference>
<dbReference type="GeneID" id="74943314"/>
<accession>A0A9E7U3A2</accession>
<feature type="region of interest" description="Disordered" evidence="1">
    <location>
        <begin position="58"/>
        <end position="165"/>
    </location>
</feature>
<feature type="compositionally biased region" description="Low complexity" evidence="1">
    <location>
        <begin position="120"/>
        <end position="136"/>
    </location>
</feature>